<dbReference type="Proteomes" id="UP000000742">
    <property type="component" value="Chromosome"/>
</dbReference>
<feature type="binding site" evidence="5">
    <location>
        <position position="134"/>
    </location>
    <ligand>
        <name>Mn(2+)</name>
        <dbReference type="ChEBI" id="CHEBI:29035"/>
        <label>2</label>
    </ligand>
</feature>
<dbReference type="InterPro" id="IPR036264">
    <property type="entry name" value="Bact_exopeptidase_dim_dom"/>
</dbReference>
<reference evidence="7 8" key="1">
    <citation type="journal article" date="2008" name="Genome Biol.">
        <title>Encapsulated in silica: genome, proteome and physiology of the thermophilic bacterium Anoxybacillus flavithermus WK1.</title>
        <authorList>
            <person name="Saw J.H."/>
            <person name="Mountain B.W."/>
            <person name="Feng L."/>
            <person name="Omelchenko M.V."/>
            <person name="Hou S."/>
            <person name="Saito J.A."/>
            <person name="Stott M.B."/>
            <person name="Li D."/>
            <person name="Zhao G."/>
            <person name="Wu J."/>
            <person name="Galperin M.Y."/>
            <person name="Koonin E.V."/>
            <person name="Makarova K.S."/>
            <person name="Wolf Y.I."/>
            <person name="Rigden D.J."/>
            <person name="Dunfield P.F."/>
            <person name="Wang L."/>
            <person name="Alam M."/>
        </authorList>
    </citation>
    <scope>NUCLEOTIDE SEQUENCE [LARGE SCALE GENOMIC DNA]</scope>
    <source>
        <strain evidence="8">DSM 21510 / WK1</strain>
    </source>
</reference>
<feature type="domain" description="Peptidase M20 dimerisation" evidence="6">
    <location>
        <begin position="218"/>
        <end position="310"/>
    </location>
</feature>
<dbReference type="SUPFAM" id="SSF53187">
    <property type="entry name" value="Zn-dependent exopeptidases"/>
    <property type="match status" value="1"/>
</dbReference>
<dbReference type="Pfam" id="PF01546">
    <property type="entry name" value="Peptidase_M20"/>
    <property type="match status" value="1"/>
</dbReference>
<dbReference type="AlphaFoldDB" id="B7GF22"/>
<comment type="catalytic activity">
    <reaction evidence="4">
        <text>N-acetyl-L-cysteine + H2O = L-cysteine + acetate</text>
        <dbReference type="Rhea" id="RHEA:75515"/>
        <dbReference type="ChEBI" id="CHEBI:15377"/>
        <dbReference type="ChEBI" id="CHEBI:30089"/>
        <dbReference type="ChEBI" id="CHEBI:35235"/>
        <dbReference type="ChEBI" id="CHEBI:78236"/>
    </reaction>
    <physiologicalReaction direction="left-to-right" evidence="4">
        <dbReference type="Rhea" id="RHEA:75516"/>
    </physiologicalReaction>
</comment>
<dbReference type="FunFam" id="3.30.70.360:FF:000001">
    <property type="entry name" value="N-acetyldiaminopimelate deacetylase"/>
    <property type="match status" value="1"/>
</dbReference>
<evidence type="ECO:0000313" key="7">
    <source>
        <dbReference type="EMBL" id="ACJ34640.1"/>
    </source>
</evidence>
<evidence type="ECO:0000256" key="4">
    <source>
        <dbReference type="ARBA" id="ARBA00052737"/>
    </source>
</evidence>
<evidence type="ECO:0000256" key="2">
    <source>
        <dbReference type="ARBA" id="ARBA00022723"/>
    </source>
</evidence>
<dbReference type="NCBIfam" id="TIGR01891">
    <property type="entry name" value="amidohydrolases"/>
    <property type="match status" value="1"/>
</dbReference>
<dbReference type="STRING" id="491915.Aflv_2283"/>
<accession>B7GF22</accession>
<evidence type="ECO:0000256" key="1">
    <source>
        <dbReference type="ARBA" id="ARBA00006153"/>
    </source>
</evidence>
<feature type="binding site" evidence="5">
    <location>
        <position position="195"/>
    </location>
    <ligand>
        <name>Mn(2+)</name>
        <dbReference type="ChEBI" id="CHEBI:29035"/>
        <label>2</label>
    </ligand>
</feature>
<sequence length="422" mass="46906">MLLLNTYMGILTRFRSFVNDGIMKKTEGAVHVKTLLFAKLREYYDEMVTIRRYLHQHPELSFQEYKTAAYIANYYKQLGIRVRTNIGGNGIVATIHGQQGGKTVALRADFDALPIQDEKDVPYKSTVPGVMHACGHDGHTATLLVLAKALYELREHWCGTIVCIHQHAEEYAPGGAKAMIEDGCLEGVDAIFGTHIWATAPTGVIQYRTGPIMAAADRFQIVIRGSGGHGAEPHKTKDAIVTASQLVLHLQQIVSRRVNPLEPAVVSIGSFVSDNAFNVIADRATLIGTVRTFSEQVRDDIEREIEQIVKGTCIANGCTYEYTYTRGYPPVVNHEEETKFLASIAREIDEVTDVVEIPPHMGGEDFAYYLQRVKGTFFFTGAKAETTAIAYPHHHPKFDFDERAMLIAAKTLGLAAIQYMEK</sequence>
<dbReference type="Gene3D" id="3.30.70.360">
    <property type="match status" value="1"/>
</dbReference>
<dbReference type="Gene3D" id="3.40.630.10">
    <property type="entry name" value="Zn peptidases"/>
    <property type="match status" value="1"/>
</dbReference>
<dbReference type="PIRSF" id="PIRSF005962">
    <property type="entry name" value="Pept_M20D_amidohydro"/>
    <property type="match status" value="1"/>
</dbReference>
<evidence type="ECO:0000313" key="8">
    <source>
        <dbReference type="Proteomes" id="UP000000742"/>
    </source>
</evidence>
<dbReference type="InterPro" id="IPR002933">
    <property type="entry name" value="Peptidase_M20"/>
</dbReference>
<dbReference type="InterPro" id="IPR017439">
    <property type="entry name" value="Amidohydrolase"/>
</dbReference>
<keyword evidence="5" id="KW-0464">Manganese</keyword>
<dbReference type="PANTHER" id="PTHR11014:SF63">
    <property type="entry name" value="METALLOPEPTIDASE, PUTATIVE (AFU_ORTHOLOGUE AFUA_6G09600)-RELATED"/>
    <property type="match status" value="1"/>
</dbReference>
<feature type="binding site" evidence="5">
    <location>
        <position position="394"/>
    </location>
    <ligand>
        <name>Mn(2+)</name>
        <dbReference type="ChEBI" id="CHEBI:29035"/>
        <label>2</label>
    </ligand>
</feature>
<protein>
    <submittedName>
        <fullName evidence="7">Putative petal-dependent amidohydrolase</fullName>
    </submittedName>
</protein>
<organism evidence="7 8">
    <name type="scientific">Anoxybacillus flavithermus (strain DSM 21510 / WK1)</name>
    <dbReference type="NCBI Taxonomy" id="491915"/>
    <lineage>
        <taxon>Bacteria</taxon>
        <taxon>Bacillati</taxon>
        <taxon>Bacillota</taxon>
        <taxon>Bacilli</taxon>
        <taxon>Bacillales</taxon>
        <taxon>Anoxybacillaceae</taxon>
        <taxon>Anoxybacillus</taxon>
    </lineage>
</organism>
<comment type="similarity">
    <text evidence="1">Belongs to the peptidase M20 family.</text>
</comment>
<evidence type="ECO:0000259" key="6">
    <source>
        <dbReference type="Pfam" id="PF07687"/>
    </source>
</evidence>
<feature type="binding site" evidence="5">
    <location>
        <position position="170"/>
    </location>
    <ligand>
        <name>Mn(2+)</name>
        <dbReference type="ChEBI" id="CHEBI:29035"/>
        <label>2</label>
    </ligand>
</feature>
<feature type="binding site" evidence="5">
    <location>
        <position position="136"/>
    </location>
    <ligand>
        <name>Mn(2+)</name>
        <dbReference type="ChEBI" id="CHEBI:29035"/>
        <label>2</label>
    </ligand>
</feature>
<evidence type="ECO:0000256" key="5">
    <source>
        <dbReference type="PIRSR" id="PIRSR005962-1"/>
    </source>
</evidence>
<dbReference type="GO" id="GO:0050118">
    <property type="term" value="F:N-acetyldiaminopimelate deacetylase activity"/>
    <property type="evidence" value="ECO:0007669"/>
    <property type="project" value="UniProtKB-ARBA"/>
</dbReference>
<dbReference type="FunFam" id="3.40.630.10:FF:000006">
    <property type="entry name" value="N-acetyldiaminopimelate deacetylase"/>
    <property type="match status" value="1"/>
</dbReference>
<dbReference type="Pfam" id="PF07687">
    <property type="entry name" value="M20_dimer"/>
    <property type="match status" value="1"/>
</dbReference>
<keyword evidence="3 7" id="KW-0378">Hydrolase</keyword>
<evidence type="ECO:0000256" key="3">
    <source>
        <dbReference type="ARBA" id="ARBA00022801"/>
    </source>
</evidence>
<dbReference type="KEGG" id="afl:Aflv_2283"/>
<dbReference type="GO" id="GO:0046872">
    <property type="term" value="F:metal ion binding"/>
    <property type="evidence" value="ECO:0007669"/>
    <property type="project" value="UniProtKB-KW"/>
</dbReference>
<comment type="cofactor">
    <cofactor evidence="5">
        <name>Mn(2+)</name>
        <dbReference type="ChEBI" id="CHEBI:29035"/>
    </cofactor>
    <text evidence="5">The Mn(2+) ion enhances activity.</text>
</comment>
<gene>
    <name evidence="7" type="ordered locus">Aflv_2283</name>
</gene>
<dbReference type="HOGENOM" id="CLU_023257_0_1_9"/>
<dbReference type="EMBL" id="CP000922">
    <property type="protein sequence ID" value="ACJ34640.1"/>
    <property type="molecule type" value="Genomic_DNA"/>
</dbReference>
<dbReference type="CDD" id="cd08021">
    <property type="entry name" value="M20_Acy1_YhaA-like"/>
    <property type="match status" value="1"/>
</dbReference>
<dbReference type="SUPFAM" id="SSF55031">
    <property type="entry name" value="Bacterial exopeptidase dimerisation domain"/>
    <property type="match status" value="1"/>
</dbReference>
<dbReference type="GO" id="GO:0019877">
    <property type="term" value="P:diaminopimelate biosynthetic process"/>
    <property type="evidence" value="ECO:0007669"/>
    <property type="project" value="UniProtKB-ARBA"/>
</dbReference>
<dbReference type="eggNOG" id="COG1473">
    <property type="taxonomic scope" value="Bacteria"/>
</dbReference>
<proteinExistence type="inferred from homology"/>
<name>B7GF22_ANOFW</name>
<dbReference type="PANTHER" id="PTHR11014">
    <property type="entry name" value="PEPTIDASE M20 FAMILY MEMBER"/>
    <property type="match status" value="1"/>
</dbReference>
<dbReference type="InterPro" id="IPR011650">
    <property type="entry name" value="Peptidase_M20_dimer"/>
</dbReference>
<keyword evidence="2 5" id="KW-0479">Metal-binding</keyword>